<dbReference type="PANTHER" id="PTHR24148">
    <property type="entry name" value="ANKYRIN REPEAT DOMAIN-CONTAINING PROTEIN 39 HOMOLOG-RELATED"/>
    <property type="match status" value="1"/>
</dbReference>
<evidence type="ECO:0000259" key="2">
    <source>
        <dbReference type="Pfam" id="PF06985"/>
    </source>
</evidence>
<dbReference type="OrthoDB" id="5386682at2759"/>
<dbReference type="Proteomes" id="UP000800041">
    <property type="component" value="Unassembled WGS sequence"/>
</dbReference>
<organism evidence="3 4">
    <name type="scientific">Aulographum hederae CBS 113979</name>
    <dbReference type="NCBI Taxonomy" id="1176131"/>
    <lineage>
        <taxon>Eukaryota</taxon>
        <taxon>Fungi</taxon>
        <taxon>Dikarya</taxon>
        <taxon>Ascomycota</taxon>
        <taxon>Pezizomycotina</taxon>
        <taxon>Dothideomycetes</taxon>
        <taxon>Pleosporomycetidae</taxon>
        <taxon>Aulographales</taxon>
        <taxon>Aulographaceae</taxon>
    </lineage>
</organism>
<dbReference type="Pfam" id="PF26639">
    <property type="entry name" value="Het-6_barrel"/>
    <property type="match status" value="1"/>
</dbReference>
<dbReference type="InterPro" id="IPR052895">
    <property type="entry name" value="HetReg/Transcr_Mod"/>
</dbReference>
<reference evidence="3" key="1">
    <citation type="journal article" date="2020" name="Stud. Mycol.">
        <title>101 Dothideomycetes genomes: a test case for predicting lifestyles and emergence of pathogens.</title>
        <authorList>
            <person name="Haridas S."/>
            <person name="Albert R."/>
            <person name="Binder M."/>
            <person name="Bloem J."/>
            <person name="Labutti K."/>
            <person name="Salamov A."/>
            <person name="Andreopoulos B."/>
            <person name="Baker S."/>
            <person name="Barry K."/>
            <person name="Bills G."/>
            <person name="Bluhm B."/>
            <person name="Cannon C."/>
            <person name="Castanera R."/>
            <person name="Culley D."/>
            <person name="Daum C."/>
            <person name="Ezra D."/>
            <person name="Gonzalez J."/>
            <person name="Henrissat B."/>
            <person name="Kuo A."/>
            <person name="Liang C."/>
            <person name="Lipzen A."/>
            <person name="Lutzoni F."/>
            <person name="Magnuson J."/>
            <person name="Mondo S."/>
            <person name="Nolan M."/>
            <person name="Ohm R."/>
            <person name="Pangilinan J."/>
            <person name="Park H.-J."/>
            <person name="Ramirez L."/>
            <person name="Alfaro M."/>
            <person name="Sun H."/>
            <person name="Tritt A."/>
            <person name="Yoshinaga Y."/>
            <person name="Zwiers L.-H."/>
            <person name="Turgeon B."/>
            <person name="Goodwin S."/>
            <person name="Spatafora J."/>
            <person name="Crous P."/>
            <person name="Grigoriev I."/>
        </authorList>
    </citation>
    <scope>NUCLEOTIDE SEQUENCE</scope>
    <source>
        <strain evidence="3">CBS 113979</strain>
    </source>
</reference>
<name>A0A6G1H6Q9_9PEZI</name>
<gene>
    <name evidence="3" type="ORF">K402DRAFT_402594</name>
</gene>
<proteinExistence type="predicted"/>
<accession>A0A6G1H6Q9</accession>
<evidence type="ECO:0000313" key="4">
    <source>
        <dbReference type="Proteomes" id="UP000800041"/>
    </source>
</evidence>
<evidence type="ECO:0000313" key="3">
    <source>
        <dbReference type="EMBL" id="KAF1988906.1"/>
    </source>
</evidence>
<dbReference type="InterPro" id="IPR010730">
    <property type="entry name" value="HET"/>
</dbReference>
<feature type="domain" description="Heterokaryon incompatibility" evidence="2">
    <location>
        <begin position="71"/>
        <end position="264"/>
    </location>
</feature>
<evidence type="ECO:0000256" key="1">
    <source>
        <dbReference type="SAM" id="MobiDB-lite"/>
    </source>
</evidence>
<protein>
    <recommendedName>
        <fullName evidence="2">Heterokaryon incompatibility domain-containing protein</fullName>
    </recommendedName>
</protein>
<dbReference type="EMBL" id="ML977147">
    <property type="protein sequence ID" value="KAF1988906.1"/>
    <property type="molecule type" value="Genomic_DNA"/>
</dbReference>
<sequence>MAPSQSLFRGIRSKSDKPTKSQKPITRIGSFDLKPLPSSDWTRLLLLHPGRSDEPIRCSLETTKIRDAKPYEAISYTWGFPPNPTSINCDGKEISVTLNLVQALRQLRQPDKVRVLWADAVCINQNDKHEKSVQVSNMTNIYRNASQTIVWLGEEDEITQSAFSLAEIITKTICRALGINFNTIAQTKDLRVIATEFVDFDPSQMGTRAKSQQRVAHPFRQHSSTTPDHATALRQLPLRRSHHWRDLQNIYNRPWFERTWVVREVQSSRTAIAVCGARSVNYDCLALAAEWLMAEWSQGVEFGCRPICSQLRTACWIRRRGVENYSILRLLRNYENFEAGDPRDKVFAIVQDGTWKNEHLPEEIRPDYEKTTLHVYEDVVKYTLRVSSELDIFANAGYTNDPHESFFPSWVPQWDKKRAYRNHLSIFFTASGHSKHTYRPPVNHILPVTGFQIGSVKSMESAMFERHFSQNNETPPDVVAFWTLLVNLARQTVKPGQMDLWTTYALCMTAGYLTDKSVTGRSLFHNRGWTGQELRTTAATYAQSMLRNAESPDKTIGNTMTMLQSICPEIVRANTLPGNNSSSQDTAGHEIARHMCSEFEHTCHSVACYRRLFTTAGRSMGLGPASLLPNDQIWILYGGKTPYVLRPKGNHYRLIGECYLQGMMHGEAMTLQKTHRIKEQSIGLC</sequence>
<keyword evidence="4" id="KW-1185">Reference proteome</keyword>
<dbReference type="PANTHER" id="PTHR24148:SF64">
    <property type="entry name" value="HETEROKARYON INCOMPATIBILITY DOMAIN-CONTAINING PROTEIN"/>
    <property type="match status" value="1"/>
</dbReference>
<feature type="region of interest" description="Disordered" evidence="1">
    <location>
        <begin position="1"/>
        <end position="25"/>
    </location>
</feature>
<dbReference type="AlphaFoldDB" id="A0A6G1H6Q9"/>
<dbReference type="Pfam" id="PF06985">
    <property type="entry name" value="HET"/>
    <property type="match status" value="1"/>
</dbReference>